<dbReference type="SMART" id="SM01162">
    <property type="entry name" value="DUF1771"/>
    <property type="match status" value="1"/>
</dbReference>
<dbReference type="InterPro" id="IPR053242">
    <property type="entry name" value="PAM2-like_domain"/>
</dbReference>
<feature type="region of interest" description="Disordered" evidence="5">
    <location>
        <begin position="184"/>
        <end position="264"/>
    </location>
</feature>
<feature type="domain" description="Smr" evidence="7">
    <location>
        <begin position="490"/>
        <end position="564"/>
    </location>
</feature>
<dbReference type="PANTHER" id="PTHR46651:SF1">
    <property type="entry name" value="SMALL MUTS RELATED FAMILY PROTEIN"/>
    <property type="match status" value="1"/>
</dbReference>
<evidence type="ECO:0008006" key="10">
    <source>
        <dbReference type="Google" id="ProtNLM"/>
    </source>
</evidence>
<dbReference type="EMBL" id="AJWJ01000385">
    <property type="protein sequence ID" value="KAF2071338.1"/>
    <property type="molecule type" value="Genomic_DNA"/>
</dbReference>
<dbReference type="OrthoDB" id="20659at2759"/>
<dbReference type="Pfam" id="PF08590">
    <property type="entry name" value="DUF1771"/>
    <property type="match status" value="1"/>
</dbReference>
<feature type="region of interest" description="Disordered" evidence="5">
    <location>
        <begin position="59"/>
        <end position="85"/>
    </location>
</feature>
<feature type="domain" description="C3H1-type" evidence="6">
    <location>
        <begin position="144"/>
        <end position="171"/>
    </location>
</feature>
<dbReference type="Pfam" id="PF14608">
    <property type="entry name" value="zf-CCCH_2"/>
    <property type="match status" value="2"/>
</dbReference>
<keyword evidence="3 4" id="KW-0862">Zinc</keyword>
<dbReference type="SUPFAM" id="SSF90229">
    <property type="entry name" value="CCCH zinc finger"/>
    <property type="match status" value="1"/>
</dbReference>
<protein>
    <recommendedName>
        <fullName evidence="10">CCCH-type zinc finger-containing protein</fullName>
    </recommendedName>
</protein>
<accession>A0A8J4UY28</accession>
<evidence type="ECO:0000259" key="6">
    <source>
        <dbReference type="PROSITE" id="PS50103"/>
    </source>
</evidence>
<feature type="zinc finger region" description="C3H1-type" evidence="4">
    <location>
        <begin position="88"/>
        <end position="114"/>
    </location>
</feature>
<evidence type="ECO:0000256" key="1">
    <source>
        <dbReference type="ARBA" id="ARBA00022723"/>
    </source>
</evidence>
<dbReference type="AlphaFoldDB" id="A0A8J4UY28"/>
<keyword evidence="1 4" id="KW-0479">Metal-binding</keyword>
<dbReference type="PROSITE" id="PS50828">
    <property type="entry name" value="SMR"/>
    <property type="match status" value="1"/>
</dbReference>
<gene>
    <name evidence="8" type="ORF">CYY_007336</name>
</gene>
<dbReference type="InterPro" id="IPR013899">
    <property type="entry name" value="DUF1771"/>
</dbReference>
<name>A0A8J4UY28_9MYCE</name>
<evidence type="ECO:0000313" key="8">
    <source>
        <dbReference type="EMBL" id="KAF2071338.1"/>
    </source>
</evidence>
<dbReference type="PANTHER" id="PTHR46651">
    <property type="entry name" value="POLYADENYLATE-BINDING PROTEIN-INTERACTING PROTEIN 7"/>
    <property type="match status" value="1"/>
</dbReference>
<organism evidence="8 9">
    <name type="scientific">Polysphondylium violaceum</name>
    <dbReference type="NCBI Taxonomy" id="133409"/>
    <lineage>
        <taxon>Eukaryota</taxon>
        <taxon>Amoebozoa</taxon>
        <taxon>Evosea</taxon>
        <taxon>Eumycetozoa</taxon>
        <taxon>Dictyostelia</taxon>
        <taxon>Dictyosteliales</taxon>
        <taxon>Dictyosteliaceae</taxon>
        <taxon>Polysphondylium</taxon>
    </lineage>
</organism>
<evidence type="ECO:0000256" key="2">
    <source>
        <dbReference type="ARBA" id="ARBA00022771"/>
    </source>
</evidence>
<dbReference type="PROSITE" id="PS50103">
    <property type="entry name" value="ZF_C3H1"/>
    <property type="match status" value="2"/>
</dbReference>
<evidence type="ECO:0000313" key="9">
    <source>
        <dbReference type="Proteomes" id="UP000695562"/>
    </source>
</evidence>
<dbReference type="GO" id="GO:0008270">
    <property type="term" value="F:zinc ion binding"/>
    <property type="evidence" value="ECO:0007669"/>
    <property type="project" value="UniProtKB-KW"/>
</dbReference>
<sequence length="564" mass="63927">MSIFQSDKTPLEFILDLYPTIPQDFVEGVLQYNHYDLVNTFAQIEKCVQLQEEEDHTLVDENNNNTNSNSNSSSGRTSYSGVDQNSNSSIPVVCKYFLTNTCTDINCKFQHILPEGMIPAAVAPVCKYFINEGCRIRNCPFRHSAETVVCKYWILGTCNKGDSCLFSHQISETLENMNNLSIYQQDSITTPPPPPPKLPPGPPPTTASTDDFPVLGASKSQFPPLGGGGATNNSRNQPIRKERKKPKNNNNNNNNNTNNKNIVHTPIVSNPTLATNNQQQQQQNSPASEYIEIFLEEQDPFPTLGANKQTKKKKIVYKNDTSFQLQVKQLQDKFHHVNQDTVMKEFLLCDQNVVNTTHLLITKYGTPVPKVQKPSMLNNNNNNNNNNDFREQKKVNSNDNINIDWVETGVDISILYETHREEAIREGRERNKCFSLATNAYLNHDSASAKAFSQKGREHDEKMKELNQKAMDLIFYERNQNYIKEGKNVIDLHGLHVLEAIEILQDYLVKLPLYVIVGTGHHTGQSGSQAARLPKKIKEYLSENNYRFCDVSDDRRGGLIKVER</sequence>
<evidence type="ECO:0000259" key="7">
    <source>
        <dbReference type="PROSITE" id="PS50828"/>
    </source>
</evidence>
<dbReference type="SMART" id="SM00356">
    <property type="entry name" value="ZnF_C3H1"/>
    <property type="match status" value="3"/>
</dbReference>
<feature type="zinc finger region" description="C3H1-type" evidence="4">
    <location>
        <begin position="144"/>
        <end position="171"/>
    </location>
</feature>
<dbReference type="Gene3D" id="4.10.1000.10">
    <property type="entry name" value="Zinc finger, CCCH-type"/>
    <property type="match status" value="2"/>
</dbReference>
<feature type="compositionally biased region" description="Low complexity" evidence="5">
    <location>
        <begin position="248"/>
        <end position="261"/>
    </location>
</feature>
<dbReference type="InterPro" id="IPR036855">
    <property type="entry name" value="Znf_CCCH_sf"/>
</dbReference>
<keyword evidence="2 4" id="KW-0863">Zinc-finger</keyword>
<evidence type="ECO:0000256" key="4">
    <source>
        <dbReference type="PROSITE-ProRule" id="PRU00723"/>
    </source>
</evidence>
<dbReference type="SUPFAM" id="SSF160443">
    <property type="entry name" value="SMR domain-like"/>
    <property type="match status" value="1"/>
</dbReference>
<evidence type="ECO:0000256" key="5">
    <source>
        <dbReference type="SAM" id="MobiDB-lite"/>
    </source>
</evidence>
<keyword evidence="9" id="KW-1185">Reference proteome</keyword>
<proteinExistence type="predicted"/>
<dbReference type="InterPro" id="IPR000571">
    <property type="entry name" value="Znf_CCCH"/>
</dbReference>
<feature type="compositionally biased region" description="Pro residues" evidence="5">
    <location>
        <begin position="190"/>
        <end position="205"/>
    </location>
</feature>
<reference evidence="8" key="1">
    <citation type="submission" date="2020-01" db="EMBL/GenBank/DDBJ databases">
        <title>Development of genomics and gene disruption for Polysphondylium violaceum indicates a role for the polyketide synthase stlB in stalk morphogenesis.</title>
        <authorList>
            <person name="Narita B."/>
            <person name="Kawabe Y."/>
            <person name="Kin K."/>
            <person name="Saito T."/>
            <person name="Gibbs R."/>
            <person name="Kuspa A."/>
            <person name="Muzny D."/>
            <person name="Queller D."/>
            <person name="Richards S."/>
            <person name="Strassman J."/>
            <person name="Sucgang R."/>
            <person name="Worley K."/>
            <person name="Schaap P."/>
        </authorList>
    </citation>
    <scope>NUCLEOTIDE SEQUENCE</scope>
    <source>
        <strain evidence="8">QSvi11</strain>
    </source>
</reference>
<feature type="domain" description="C3H1-type" evidence="6">
    <location>
        <begin position="88"/>
        <end position="114"/>
    </location>
</feature>
<feature type="compositionally biased region" description="Low complexity" evidence="5">
    <location>
        <begin position="62"/>
        <end position="81"/>
    </location>
</feature>
<dbReference type="Gene3D" id="3.30.1370.110">
    <property type="match status" value="1"/>
</dbReference>
<evidence type="ECO:0000256" key="3">
    <source>
        <dbReference type="ARBA" id="ARBA00022833"/>
    </source>
</evidence>
<dbReference type="InterPro" id="IPR002625">
    <property type="entry name" value="Smr_dom"/>
</dbReference>
<dbReference type="Proteomes" id="UP000695562">
    <property type="component" value="Unassembled WGS sequence"/>
</dbReference>
<dbReference type="InterPro" id="IPR036063">
    <property type="entry name" value="Smr_dom_sf"/>
</dbReference>
<comment type="caution">
    <text evidence="8">The sequence shown here is derived from an EMBL/GenBank/DDBJ whole genome shotgun (WGS) entry which is preliminary data.</text>
</comment>
<dbReference type="Pfam" id="PF18345">
    <property type="entry name" value="zf_CCCH_4"/>
    <property type="match status" value="1"/>
</dbReference>